<comment type="caution">
    <text evidence="1">The sequence shown here is derived from an EMBL/GenBank/DDBJ whole genome shotgun (WGS) entry which is preliminary data.</text>
</comment>
<evidence type="ECO:0000313" key="2">
    <source>
        <dbReference type="Proteomes" id="UP001552299"/>
    </source>
</evidence>
<sequence length="167" mass="18913">MQIMLKLQEKNDEAINKEHVEDDGEDVDVGGEFKSVKVLEDGVSTNLKGELKKEASHFLKSLVADNDVFFIGFLETMLDSMDAKEVKRIIGLDRDFFHVNANGTSVGILALWKINCSSFSFLNSCNQCIVGSLKARNGLIWMVTIMYGNKNLHERRSLWKMIEDYTS</sequence>
<accession>A0ABD0VVM9</accession>
<dbReference type="Proteomes" id="UP001552299">
    <property type="component" value="Unassembled WGS sequence"/>
</dbReference>
<evidence type="ECO:0000313" key="1">
    <source>
        <dbReference type="EMBL" id="KAL0928613.1"/>
    </source>
</evidence>
<reference evidence="1 2" key="1">
    <citation type="journal article" date="2024" name="Plant Biotechnol. J.">
        <title>Dendrobium thyrsiflorum genome and its molecular insights into genes involved in important horticultural traits.</title>
        <authorList>
            <person name="Chen B."/>
            <person name="Wang J.Y."/>
            <person name="Zheng P.J."/>
            <person name="Li K.L."/>
            <person name="Liang Y.M."/>
            <person name="Chen X.F."/>
            <person name="Zhang C."/>
            <person name="Zhao X."/>
            <person name="He X."/>
            <person name="Zhang G.Q."/>
            <person name="Liu Z.J."/>
            <person name="Xu Q."/>
        </authorList>
    </citation>
    <scope>NUCLEOTIDE SEQUENCE [LARGE SCALE GENOMIC DNA]</scope>
    <source>
        <strain evidence="1">GZMU011</strain>
    </source>
</reference>
<organism evidence="1 2">
    <name type="scientific">Dendrobium thyrsiflorum</name>
    <name type="common">Pinecone-like raceme dendrobium</name>
    <name type="synonym">Orchid</name>
    <dbReference type="NCBI Taxonomy" id="117978"/>
    <lineage>
        <taxon>Eukaryota</taxon>
        <taxon>Viridiplantae</taxon>
        <taxon>Streptophyta</taxon>
        <taxon>Embryophyta</taxon>
        <taxon>Tracheophyta</taxon>
        <taxon>Spermatophyta</taxon>
        <taxon>Magnoliopsida</taxon>
        <taxon>Liliopsida</taxon>
        <taxon>Asparagales</taxon>
        <taxon>Orchidaceae</taxon>
        <taxon>Epidendroideae</taxon>
        <taxon>Malaxideae</taxon>
        <taxon>Dendrobiinae</taxon>
        <taxon>Dendrobium</taxon>
    </lineage>
</organism>
<dbReference type="AlphaFoldDB" id="A0ABD0VVM9"/>
<protein>
    <submittedName>
        <fullName evidence="1">Uncharacterized protein</fullName>
    </submittedName>
</protein>
<proteinExistence type="predicted"/>
<dbReference type="EMBL" id="JANQDX010000001">
    <property type="protein sequence ID" value="KAL0928613.1"/>
    <property type="molecule type" value="Genomic_DNA"/>
</dbReference>
<keyword evidence="2" id="KW-1185">Reference proteome</keyword>
<gene>
    <name evidence="1" type="ORF">M5K25_000517</name>
</gene>
<name>A0ABD0VVM9_DENTH</name>